<dbReference type="Proteomes" id="UP001596012">
    <property type="component" value="Unassembled WGS sequence"/>
</dbReference>
<organism evidence="5 6">
    <name type="scientific">Streptomyces xiangluensis</name>
    <dbReference type="NCBI Taxonomy" id="2665720"/>
    <lineage>
        <taxon>Bacteria</taxon>
        <taxon>Bacillati</taxon>
        <taxon>Actinomycetota</taxon>
        <taxon>Actinomycetes</taxon>
        <taxon>Kitasatosporales</taxon>
        <taxon>Streptomycetaceae</taxon>
        <taxon>Streptomyces</taxon>
    </lineage>
</organism>
<dbReference type="PANTHER" id="PTHR30061">
    <property type="entry name" value="MALTOSE-BINDING PERIPLASMIC PROTEIN"/>
    <property type="match status" value="1"/>
</dbReference>
<evidence type="ECO:0000313" key="5">
    <source>
        <dbReference type="EMBL" id="MFC4463351.1"/>
    </source>
</evidence>
<feature type="region of interest" description="Disordered" evidence="4">
    <location>
        <begin position="392"/>
        <end position="416"/>
    </location>
</feature>
<dbReference type="SUPFAM" id="SSF53850">
    <property type="entry name" value="Periplasmic binding protein-like II"/>
    <property type="match status" value="1"/>
</dbReference>
<dbReference type="InterPro" id="IPR006059">
    <property type="entry name" value="SBP"/>
</dbReference>
<dbReference type="EMBL" id="JBHSFG010000003">
    <property type="protein sequence ID" value="MFC4463351.1"/>
    <property type="molecule type" value="Genomic_DNA"/>
</dbReference>
<evidence type="ECO:0000256" key="2">
    <source>
        <dbReference type="ARBA" id="ARBA00022448"/>
    </source>
</evidence>
<sequence length="416" mass="44844">MHMSNRFDRRSFMRISGSGVLAAGLAGPLTACGGSESGSSGSNELVWWDYLVEEARQPGMKALIADIEKQVGVKITRRTFPFAELEPAIIKGAASGDLPDIAIVDNTSMNSFVPQGLLTDLTDRVKEWGQSKAYYEGPWNSGVIDGKTYSVPNNSNCLCLYYNTEMLEAAGVEPPKTWDELAEAAKKLTKGDTFGFAMSAIKTEEGVFQFEPFLWSTGGDLDTFGTDGAKALGFLKELVDAGSLSKQCVGWTQQDANNQFVSGRAAMQINGPWQLPALQDQTKVKWGVVPIPVDKEPASCLGGENWVILKTSGKADQCWEAIVRSQEKTVLAKYLDGLGLLPARSDMADAGKWATDPTLKVFVQEFANARPRSYGANYPQLSQAMAEALQASLTGSSSPQSAARKAASAITPKLQK</sequence>
<accession>A0ABV8YJI9</accession>
<dbReference type="Pfam" id="PF13416">
    <property type="entry name" value="SBP_bac_8"/>
    <property type="match status" value="1"/>
</dbReference>
<name>A0ABV8YJI9_9ACTN</name>
<feature type="compositionally biased region" description="Polar residues" evidence="4">
    <location>
        <begin position="392"/>
        <end position="401"/>
    </location>
</feature>
<protein>
    <submittedName>
        <fullName evidence="5">Extracellular solute-binding protein</fullName>
    </submittedName>
</protein>
<comment type="caution">
    <text evidence="5">The sequence shown here is derived from an EMBL/GenBank/DDBJ whole genome shotgun (WGS) entry which is preliminary data.</text>
</comment>
<dbReference type="InterPro" id="IPR006311">
    <property type="entry name" value="TAT_signal"/>
</dbReference>
<keyword evidence="3" id="KW-0732">Signal</keyword>
<keyword evidence="6" id="KW-1185">Reference proteome</keyword>
<evidence type="ECO:0000313" key="6">
    <source>
        <dbReference type="Proteomes" id="UP001596012"/>
    </source>
</evidence>
<proteinExistence type="inferred from homology"/>
<gene>
    <name evidence="5" type="ORF">ACFPH6_01790</name>
</gene>
<evidence type="ECO:0000256" key="1">
    <source>
        <dbReference type="ARBA" id="ARBA00008520"/>
    </source>
</evidence>
<dbReference type="PROSITE" id="PS51318">
    <property type="entry name" value="TAT"/>
    <property type="match status" value="1"/>
</dbReference>
<comment type="similarity">
    <text evidence="1">Belongs to the bacterial solute-binding protein 1 family.</text>
</comment>
<dbReference type="RefSeq" id="WP_386336531.1">
    <property type="nucleotide sequence ID" value="NZ_JBHSFG010000003.1"/>
</dbReference>
<keyword evidence="2" id="KW-0813">Transport</keyword>
<dbReference type="Gene3D" id="3.40.190.10">
    <property type="entry name" value="Periplasmic binding protein-like II"/>
    <property type="match status" value="2"/>
</dbReference>
<evidence type="ECO:0000256" key="4">
    <source>
        <dbReference type="SAM" id="MobiDB-lite"/>
    </source>
</evidence>
<reference evidence="6" key="1">
    <citation type="journal article" date="2019" name="Int. J. Syst. Evol. Microbiol.">
        <title>The Global Catalogue of Microorganisms (GCM) 10K type strain sequencing project: providing services to taxonomists for standard genome sequencing and annotation.</title>
        <authorList>
            <consortium name="The Broad Institute Genomics Platform"/>
            <consortium name="The Broad Institute Genome Sequencing Center for Infectious Disease"/>
            <person name="Wu L."/>
            <person name="Ma J."/>
        </authorList>
    </citation>
    <scope>NUCLEOTIDE SEQUENCE [LARGE SCALE GENOMIC DNA]</scope>
    <source>
        <strain evidence="6">DT43</strain>
    </source>
</reference>
<dbReference type="CDD" id="cd13585">
    <property type="entry name" value="PBP2_TMBP_like"/>
    <property type="match status" value="1"/>
</dbReference>
<evidence type="ECO:0000256" key="3">
    <source>
        <dbReference type="ARBA" id="ARBA00022729"/>
    </source>
</evidence>
<dbReference type="PANTHER" id="PTHR30061:SF50">
    <property type="entry name" value="MALTOSE_MALTODEXTRIN-BINDING PERIPLASMIC PROTEIN"/>
    <property type="match status" value="1"/>
</dbReference>